<dbReference type="Proteomes" id="UP001465976">
    <property type="component" value="Unassembled WGS sequence"/>
</dbReference>
<feature type="signal peptide" evidence="1">
    <location>
        <begin position="1"/>
        <end position="24"/>
    </location>
</feature>
<evidence type="ECO:0000313" key="2">
    <source>
        <dbReference type="EMBL" id="KAL0564851.1"/>
    </source>
</evidence>
<evidence type="ECO:0000313" key="3">
    <source>
        <dbReference type="Proteomes" id="UP001465976"/>
    </source>
</evidence>
<reference evidence="2 3" key="1">
    <citation type="submission" date="2024-02" db="EMBL/GenBank/DDBJ databases">
        <title>A draft genome for the cacao thread blight pathogen Marasmius crinis-equi.</title>
        <authorList>
            <person name="Cohen S.P."/>
            <person name="Baruah I.K."/>
            <person name="Amoako-Attah I."/>
            <person name="Bukari Y."/>
            <person name="Meinhardt L.W."/>
            <person name="Bailey B.A."/>
        </authorList>
    </citation>
    <scope>NUCLEOTIDE SEQUENCE [LARGE SCALE GENOMIC DNA]</scope>
    <source>
        <strain evidence="2 3">GH-76</strain>
    </source>
</reference>
<name>A0ABR3EPN6_9AGAR</name>
<dbReference type="EMBL" id="JBAHYK010002550">
    <property type="protein sequence ID" value="KAL0564851.1"/>
    <property type="molecule type" value="Genomic_DNA"/>
</dbReference>
<protein>
    <submittedName>
        <fullName evidence="2">Uncharacterized protein</fullName>
    </submittedName>
</protein>
<evidence type="ECO:0000256" key="1">
    <source>
        <dbReference type="SAM" id="SignalP"/>
    </source>
</evidence>
<feature type="chain" id="PRO_5045044679" evidence="1">
    <location>
        <begin position="25"/>
        <end position="146"/>
    </location>
</feature>
<gene>
    <name evidence="2" type="ORF">V5O48_017187</name>
</gene>
<sequence length="146" mass="15126">MQFTFSTLASAFLVALHAVDSVSAAAVALKHRSVVSKQDMLDWIATTEANVTFIGNPIAKRADGTTVVYCTKRTNNVCGGDCTVFTGSAKCLDTDGTNCISATTNVGFCDKGGCGGSCNQFSSCGTKLDNNFCATPGTKSINVPFA</sequence>
<organism evidence="2 3">
    <name type="scientific">Marasmius crinis-equi</name>
    <dbReference type="NCBI Taxonomy" id="585013"/>
    <lineage>
        <taxon>Eukaryota</taxon>
        <taxon>Fungi</taxon>
        <taxon>Dikarya</taxon>
        <taxon>Basidiomycota</taxon>
        <taxon>Agaricomycotina</taxon>
        <taxon>Agaricomycetes</taxon>
        <taxon>Agaricomycetidae</taxon>
        <taxon>Agaricales</taxon>
        <taxon>Marasmiineae</taxon>
        <taxon>Marasmiaceae</taxon>
        <taxon>Marasmius</taxon>
    </lineage>
</organism>
<keyword evidence="1" id="KW-0732">Signal</keyword>
<accession>A0ABR3EPN6</accession>
<proteinExistence type="predicted"/>
<keyword evidence="3" id="KW-1185">Reference proteome</keyword>
<comment type="caution">
    <text evidence="2">The sequence shown here is derived from an EMBL/GenBank/DDBJ whole genome shotgun (WGS) entry which is preliminary data.</text>
</comment>